<dbReference type="SMART" id="SM00054">
    <property type="entry name" value="EFh"/>
    <property type="match status" value="2"/>
</dbReference>
<dbReference type="GO" id="GO:0005509">
    <property type="term" value="F:calcium ion binding"/>
    <property type="evidence" value="ECO:0007669"/>
    <property type="project" value="InterPro"/>
</dbReference>
<feature type="domain" description="EF-hand" evidence="3">
    <location>
        <begin position="79"/>
        <end position="114"/>
    </location>
</feature>
<evidence type="ECO:0000313" key="6">
    <source>
        <dbReference type="Proteomes" id="UP000015101"/>
    </source>
</evidence>
<organism evidence="5 6">
    <name type="scientific">Helobdella robusta</name>
    <name type="common">Californian leech</name>
    <dbReference type="NCBI Taxonomy" id="6412"/>
    <lineage>
        <taxon>Eukaryota</taxon>
        <taxon>Metazoa</taxon>
        <taxon>Spiralia</taxon>
        <taxon>Lophotrochozoa</taxon>
        <taxon>Annelida</taxon>
        <taxon>Clitellata</taxon>
        <taxon>Hirudinea</taxon>
        <taxon>Rhynchobdellida</taxon>
        <taxon>Glossiphoniidae</taxon>
        <taxon>Helobdella</taxon>
    </lineage>
</organism>
<evidence type="ECO:0000313" key="4">
    <source>
        <dbReference type="EMBL" id="ESN92686.1"/>
    </source>
</evidence>
<dbReference type="EMBL" id="AMQM01001823">
    <property type="status" value="NOT_ANNOTATED_CDS"/>
    <property type="molecule type" value="Genomic_DNA"/>
</dbReference>
<dbReference type="EMBL" id="KB097639">
    <property type="protein sequence ID" value="ESN92686.1"/>
    <property type="molecule type" value="Genomic_DNA"/>
</dbReference>
<dbReference type="Gene3D" id="1.10.238.10">
    <property type="entry name" value="EF-hand"/>
    <property type="match status" value="2"/>
</dbReference>
<dbReference type="RefSeq" id="XP_009028993.1">
    <property type="nucleotide sequence ID" value="XM_009030745.1"/>
</dbReference>
<dbReference type="SUPFAM" id="SSF47473">
    <property type="entry name" value="EF-hand"/>
    <property type="match status" value="1"/>
</dbReference>
<dbReference type="CDD" id="cd00051">
    <property type="entry name" value="EFh"/>
    <property type="match status" value="2"/>
</dbReference>
<dbReference type="InParanoid" id="T1EVS8"/>
<keyword evidence="1" id="KW-0677">Repeat</keyword>
<dbReference type="HOGENOM" id="CLU_061288_2_0_1"/>
<accession>T1EVS8</accession>
<dbReference type="OMA" id="WIREVDA"/>
<evidence type="ECO:0000256" key="1">
    <source>
        <dbReference type="ARBA" id="ARBA00022737"/>
    </source>
</evidence>
<keyword evidence="2" id="KW-0106">Calcium</keyword>
<dbReference type="PANTHER" id="PTHR23048:SF0">
    <property type="entry name" value="CALMODULIN LIKE 3"/>
    <property type="match status" value="1"/>
</dbReference>
<dbReference type="InterPro" id="IPR002048">
    <property type="entry name" value="EF_hand_dom"/>
</dbReference>
<feature type="domain" description="EF-hand" evidence="3">
    <location>
        <begin position="6"/>
        <end position="41"/>
    </location>
</feature>
<protein>
    <recommendedName>
        <fullName evidence="3">EF-hand domain-containing protein</fullName>
    </recommendedName>
</protein>
<evidence type="ECO:0000313" key="5">
    <source>
        <dbReference type="EnsemblMetazoa" id="HelroP164773"/>
    </source>
</evidence>
<keyword evidence="6" id="KW-1185">Reference proteome</keyword>
<proteinExistence type="predicted"/>
<reference evidence="4 6" key="2">
    <citation type="journal article" date="2013" name="Nature">
        <title>Insights into bilaterian evolution from three spiralian genomes.</title>
        <authorList>
            <person name="Simakov O."/>
            <person name="Marletaz F."/>
            <person name="Cho S.J."/>
            <person name="Edsinger-Gonzales E."/>
            <person name="Havlak P."/>
            <person name="Hellsten U."/>
            <person name="Kuo D.H."/>
            <person name="Larsson T."/>
            <person name="Lv J."/>
            <person name="Arendt D."/>
            <person name="Savage R."/>
            <person name="Osoegawa K."/>
            <person name="de Jong P."/>
            <person name="Grimwood J."/>
            <person name="Chapman J.A."/>
            <person name="Shapiro H."/>
            <person name="Aerts A."/>
            <person name="Otillar R.P."/>
            <person name="Terry A.Y."/>
            <person name="Boore J.L."/>
            <person name="Grigoriev I.V."/>
            <person name="Lindberg D.R."/>
            <person name="Seaver E.C."/>
            <person name="Weisblat D.A."/>
            <person name="Putnam N.H."/>
            <person name="Rokhsar D.S."/>
        </authorList>
    </citation>
    <scope>NUCLEOTIDE SEQUENCE</scope>
</reference>
<dbReference type="GeneID" id="20200678"/>
<dbReference type="InterPro" id="IPR018247">
    <property type="entry name" value="EF_Hand_1_Ca_BS"/>
</dbReference>
<dbReference type="AlphaFoldDB" id="T1EVS8"/>
<dbReference type="EnsemblMetazoa" id="HelroT164773">
    <property type="protein sequence ID" value="HelroP164773"/>
    <property type="gene ID" value="HelroG164773"/>
</dbReference>
<dbReference type="GO" id="GO:0016460">
    <property type="term" value="C:myosin II complex"/>
    <property type="evidence" value="ECO:0000318"/>
    <property type="project" value="GO_Central"/>
</dbReference>
<dbReference type="Pfam" id="PF13499">
    <property type="entry name" value="EF-hand_7"/>
    <property type="match status" value="2"/>
</dbReference>
<name>T1EVS8_HELRO</name>
<dbReference type="PANTHER" id="PTHR23048">
    <property type="entry name" value="MYOSIN LIGHT CHAIN 1, 3"/>
    <property type="match status" value="1"/>
</dbReference>
<reference evidence="6" key="1">
    <citation type="submission" date="2012-12" db="EMBL/GenBank/DDBJ databases">
        <authorList>
            <person name="Hellsten U."/>
            <person name="Grimwood J."/>
            <person name="Chapman J.A."/>
            <person name="Shapiro H."/>
            <person name="Aerts A."/>
            <person name="Otillar R.P."/>
            <person name="Terry A.Y."/>
            <person name="Boore J.L."/>
            <person name="Simakov O."/>
            <person name="Marletaz F."/>
            <person name="Cho S.-J."/>
            <person name="Edsinger-Gonzales E."/>
            <person name="Havlak P."/>
            <person name="Kuo D.-H."/>
            <person name="Larsson T."/>
            <person name="Lv J."/>
            <person name="Arendt D."/>
            <person name="Savage R."/>
            <person name="Osoegawa K."/>
            <person name="de Jong P."/>
            <person name="Lindberg D.R."/>
            <person name="Seaver E.C."/>
            <person name="Weisblat D.A."/>
            <person name="Putnam N.H."/>
            <person name="Grigoriev I.V."/>
            <person name="Rokhsar D.S."/>
        </authorList>
    </citation>
    <scope>NUCLEOTIDE SEQUENCE</scope>
</reference>
<dbReference type="Proteomes" id="UP000015101">
    <property type="component" value="Unassembled WGS sequence"/>
</dbReference>
<evidence type="ECO:0000256" key="2">
    <source>
        <dbReference type="ARBA" id="ARBA00022837"/>
    </source>
</evidence>
<sequence>MALPQTVVKELEEAFFLFDYDNDGKITSKEVPSAVRSVGLNPTENELKDIIGDVNGIGGKVDINTLCQIISKRIKNPKTTPEELRDAFQVFDKQGNGLISVQDLRTSLTSLGERLSNEELDELIREVDQNGEGMINYQGHGRCRCW</sequence>
<gene>
    <name evidence="5" type="primary">20200678</name>
    <name evidence="4" type="ORF">HELRODRAFT_164773</name>
</gene>
<dbReference type="eggNOG" id="KOG0027">
    <property type="taxonomic scope" value="Eukaryota"/>
</dbReference>
<dbReference type="STRING" id="6412.T1EVS8"/>
<dbReference type="OrthoDB" id="6272777at2759"/>
<dbReference type="KEGG" id="hro:HELRODRAFT_164773"/>
<dbReference type="InterPro" id="IPR011992">
    <property type="entry name" value="EF-hand-dom_pair"/>
</dbReference>
<dbReference type="PROSITE" id="PS50222">
    <property type="entry name" value="EF_HAND_2"/>
    <property type="match status" value="2"/>
</dbReference>
<evidence type="ECO:0000259" key="3">
    <source>
        <dbReference type="PROSITE" id="PS50222"/>
    </source>
</evidence>
<dbReference type="PROSITE" id="PS00018">
    <property type="entry name" value="EF_HAND_1"/>
    <property type="match status" value="1"/>
</dbReference>
<dbReference type="CTD" id="20200678"/>
<reference evidence="5" key="3">
    <citation type="submission" date="2015-06" db="UniProtKB">
        <authorList>
            <consortium name="EnsemblMetazoa"/>
        </authorList>
    </citation>
    <scope>IDENTIFICATION</scope>
</reference>
<dbReference type="FunFam" id="1.10.238.10:FF:000001">
    <property type="entry name" value="Calmodulin 1"/>
    <property type="match status" value="1"/>
</dbReference>
<dbReference type="InterPro" id="IPR050230">
    <property type="entry name" value="CALM/Myosin/TropC-like"/>
</dbReference>